<proteinExistence type="predicted"/>
<comment type="caution">
    <text evidence="1">The sequence shown here is derived from an EMBL/GenBank/DDBJ whole genome shotgun (WGS) entry which is preliminary data.</text>
</comment>
<organism evidence="1 2">
    <name type="scientific">Aldrovandia affinis</name>
    <dbReference type="NCBI Taxonomy" id="143900"/>
    <lineage>
        <taxon>Eukaryota</taxon>
        <taxon>Metazoa</taxon>
        <taxon>Chordata</taxon>
        <taxon>Craniata</taxon>
        <taxon>Vertebrata</taxon>
        <taxon>Euteleostomi</taxon>
        <taxon>Actinopterygii</taxon>
        <taxon>Neopterygii</taxon>
        <taxon>Teleostei</taxon>
        <taxon>Notacanthiformes</taxon>
        <taxon>Halosauridae</taxon>
        <taxon>Aldrovandia</taxon>
    </lineage>
</organism>
<dbReference type="EMBL" id="JAINUG010000137">
    <property type="protein sequence ID" value="KAJ8393352.1"/>
    <property type="molecule type" value="Genomic_DNA"/>
</dbReference>
<name>A0AAD7S049_9TELE</name>
<reference evidence="1" key="1">
    <citation type="journal article" date="2023" name="Science">
        <title>Genome structures resolve the early diversification of teleost fishes.</title>
        <authorList>
            <person name="Parey E."/>
            <person name="Louis A."/>
            <person name="Montfort J."/>
            <person name="Bouchez O."/>
            <person name="Roques C."/>
            <person name="Iampietro C."/>
            <person name="Lluch J."/>
            <person name="Castinel A."/>
            <person name="Donnadieu C."/>
            <person name="Desvignes T."/>
            <person name="Floi Bucao C."/>
            <person name="Jouanno E."/>
            <person name="Wen M."/>
            <person name="Mejri S."/>
            <person name="Dirks R."/>
            <person name="Jansen H."/>
            <person name="Henkel C."/>
            <person name="Chen W.J."/>
            <person name="Zahm M."/>
            <person name="Cabau C."/>
            <person name="Klopp C."/>
            <person name="Thompson A.W."/>
            <person name="Robinson-Rechavi M."/>
            <person name="Braasch I."/>
            <person name="Lecointre G."/>
            <person name="Bobe J."/>
            <person name="Postlethwait J.H."/>
            <person name="Berthelot C."/>
            <person name="Roest Crollius H."/>
            <person name="Guiguen Y."/>
        </authorList>
    </citation>
    <scope>NUCLEOTIDE SEQUENCE</scope>
    <source>
        <strain evidence="1">NC1722</strain>
    </source>
</reference>
<dbReference type="AlphaFoldDB" id="A0AAD7S049"/>
<gene>
    <name evidence="1" type="ORF">AAFF_G00060740</name>
</gene>
<sequence>MQGAYFWWPGCHGNDKLRTGSLDDNGTEDSAACTVSQWCPLLGGQSAWLWALGWAGLKRCPPPVSRMTLLEVVLWPPRADAVVMSWERRPSHFRVPPPDH</sequence>
<dbReference type="Proteomes" id="UP001221898">
    <property type="component" value="Unassembled WGS sequence"/>
</dbReference>
<keyword evidence="2" id="KW-1185">Reference proteome</keyword>
<protein>
    <submittedName>
        <fullName evidence="1">Uncharacterized protein</fullName>
    </submittedName>
</protein>
<accession>A0AAD7S049</accession>
<evidence type="ECO:0000313" key="2">
    <source>
        <dbReference type="Proteomes" id="UP001221898"/>
    </source>
</evidence>
<evidence type="ECO:0000313" key="1">
    <source>
        <dbReference type="EMBL" id="KAJ8393352.1"/>
    </source>
</evidence>